<dbReference type="SUPFAM" id="SSF56425">
    <property type="entry name" value="Succinate dehydrogenase/fumarate reductase flavoprotein, catalytic domain"/>
    <property type="match status" value="1"/>
</dbReference>
<dbReference type="GO" id="GO:0016491">
    <property type="term" value="F:oxidoreductase activity"/>
    <property type="evidence" value="ECO:0007669"/>
    <property type="project" value="UniProtKB-KW"/>
</dbReference>
<dbReference type="SUPFAM" id="SSF51905">
    <property type="entry name" value="FAD/NAD(P)-binding domain"/>
    <property type="match status" value="1"/>
</dbReference>
<proteinExistence type="predicted"/>
<dbReference type="EMBL" id="WSSB01000009">
    <property type="protein sequence ID" value="MXR37530.1"/>
    <property type="molecule type" value="Genomic_DNA"/>
</dbReference>
<organism evidence="6 7">
    <name type="scientific">Craterilacuibacter sinensis</name>
    <dbReference type="NCBI Taxonomy" id="2686017"/>
    <lineage>
        <taxon>Bacteria</taxon>
        <taxon>Pseudomonadati</taxon>
        <taxon>Pseudomonadota</taxon>
        <taxon>Betaproteobacteria</taxon>
        <taxon>Neisseriales</taxon>
        <taxon>Neisseriaceae</taxon>
        <taxon>Craterilacuibacter</taxon>
    </lineage>
</organism>
<dbReference type="Proteomes" id="UP000467214">
    <property type="component" value="Unassembled WGS sequence"/>
</dbReference>
<evidence type="ECO:0000256" key="4">
    <source>
        <dbReference type="ARBA" id="ARBA00023002"/>
    </source>
</evidence>
<dbReference type="Gene3D" id="3.50.50.60">
    <property type="entry name" value="FAD/NAD(P)-binding domain"/>
    <property type="match status" value="2"/>
</dbReference>
<dbReference type="Pfam" id="PF00890">
    <property type="entry name" value="FAD_binding_2"/>
    <property type="match status" value="1"/>
</dbReference>
<evidence type="ECO:0000313" key="6">
    <source>
        <dbReference type="EMBL" id="MXR37530.1"/>
    </source>
</evidence>
<dbReference type="RefSeq" id="WP_160797168.1">
    <property type="nucleotide sequence ID" value="NZ_WSSB01000009.1"/>
</dbReference>
<accession>A0A845BQ51</accession>
<evidence type="ECO:0000256" key="2">
    <source>
        <dbReference type="ARBA" id="ARBA00022630"/>
    </source>
</evidence>
<feature type="domain" description="FAD-dependent oxidoreductase 2 FAD-binding" evidence="5">
    <location>
        <begin position="36"/>
        <end position="526"/>
    </location>
</feature>
<dbReference type="InterPro" id="IPR050315">
    <property type="entry name" value="FAD-oxidoreductase_2"/>
</dbReference>
<protein>
    <submittedName>
        <fullName evidence="6">FAD-binding protein</fullName>
    </submittedName>
</protein>
<evidence type="ECO:0000256" key="1">
    <source>
        <dbReference type="ARBA" id="ARBA00001974"/>
    </source>
</evidence>
<dbReference type="Gene3D" id="3.90.700.10">
    <property type="entry name" value="Succinate dehydrogenase/fumarate reductase flavoprotein, catalytic domain"/>
    <property type="match status" value="1"/>
</dbReference>
<dbReference type="PANTHER" id="PTHR43400:SF10">
    <property type="entry name" value="3-OXOSTEROID 1-DEHYDROGENASE"/>
    <property type="match status" value="1"/>
</dbReference>
<dbReference type="AlphaFoldDB" id="A0A845BQ51"/>
<keyword evidence="4" id="KW-0560">Oxidoreductase</keyword>
<sequence>MLSARWTVKPQVSSSEVLPPLRVGDATEIAWVQQTDVLVVGFGAAGAAAALQARESGREVLVVDRFEGGGASQLSGGVVYAGGGTRQQREAGISDSPEAMFEYLKQETAGVVSDATLLRFCRDSVANLEWLEKHGARFASTTPKQKTSYPPDGVFLYYSGNETVPAMAGQHPPAMRGHRTVSAGQSGATLYGALKKATRASGATVQMQSVVRRLVVDASGRVIGAEVWQIPPGSQAAVRHKAAHREANACYPFNPNRAESLRRETLEIELAHARPILVRAHHGVVLASGGFMFNREMLQAHAPRYLSNWRNGSTGCDGSGICLGLSAGGRGAHMNRVSAWRFISPPYAWPKGIAVNARGERFCNEEVYGSTLGNEIIEHQNGRAWLILDARLRWQAIRECFGKELWGFQKWPALAGMLLGVTRAFTPERLARKLGMEPAALRAAITANNRAARGECDDVVGKSPAMRRELTRGPWYALDLSPAFKFFPLSSITLGGLVVSEETGEVLLGNGQAIRGLYAVGRCATGIPSNMYISGLSLADCVFSGRRAARHAALEISDKVASKELTP</sequence>
<dbReference type="NCBIfam" id="NF005511">
    <property type="entry name" value="PRK07121.1-4"/>
    <property type="match status" value="1"/>
</dbReference>
<evidence type="ECO:0000313" key="7">
    <source>
        <dbReference type="Proteomes" id="UP000467214"/>
    </source>
</evidence>
<evidence type="ECO:0000256" key="3">
    <source>
        <dbReference type="ARBA" id="ARBA00022827"/>
    </source>
</evidence>
<gene>
    <name evidence="6" type="ORF">GQF02_11135</name>
</gene>
<comment type="caution">
    <text evidence="6">The sequence shown here is derived from an EMBL/GenBank/DDBJ whole genome shotgun (WGS) entry which is preliminary data.</text>
</comment>
<name>A0A845BQ51_9NEIS</name>
<reference evidence="6 7" key="1">
    <citation type="submission" date="2019-12" db="EMBL/GenBank/DDBJ databases">
        <title>Neisseriaceae gen. nov. sp. Genome sequencing and assembly.</title>
        <authorList>
            <person name="Liu Z."/>
            <person name="Li A."/>
        </authorList>
    </citation>
    <scope>NUCLEOTIDE SEQUENCE [LARGE SCALE GENOMIC DNA]</scope>
    <source>
        <strain evidence="6 7">B2N2-7</strain>
    </source>
</reference>
<keyword evidence="2" id="KW-0285">Flavoprotein</keyword>
<comment type="cofactor">
    <cofactor evidence="1">
        <name>FAD</name>
        <dbReference type="ChEBI" id="CHEBI:57692"/>
    </cofactor>
</comment>
<keyword evidence="7" id="KW-1185">Reference proteome</keyword>
<dbReference type="InterPro" id="IPR027477">
    <property type="entry name" value="Succ_DH/fumarate_Rdtase_cat_sf"/>
</dbReference>
<dbReference type="GO" id="GO:0008202">
    <property type="term" value="P:steroid metabolic process"/>
    <property type="evidence" value="ECO:0007669"/>
    <property type="project" value="UniProtKB-ARBA"/>
</dbReference>
<dbReference type="InterPro" id="IPR036188">
    <property type="entry name" value="FAD/NAD-bd_sf"/>
</dbReference>
<keyword evidence="3" id="KW-0274">FAD</keyword>
<dbReference type="PANTHER" id="PTHR43400">
    <property type="entry name" value="FUMARATE REDUCTASE"/>
    <property type="match status" value="1"/>
</dbReference>
<evidence type="ECO:0000259" key="5">
    <source>
        <dbReference type="Pfam" id="PF00890"/>
    </source>
</evidence>
<dbReference type="PRINTS" id="PR00411">
    <property type="entry name" value="PNDRDTASEI"/>
</dbReference>
<dbReference type="InterPro" id="IPR003953">
    <property type="entry name" value="FAD-dep_OxRdtase_2_FAD-bd"/>
</dbReference>